<dbReference type="InterPro" id="IPR052022">
    <property type="entry name" value="26kDa_periplasmic_antigen"/>
</dbReference>
<dbReference type="PANTHER" id="PTHR34387:SF2">
    <property type="entry name" value="SLR1258 PROTEIN"/>
    <property type="match status" value="1"/>
</dbReference>
<comment type="caution">
    <text evidence="1">The sequence shown here is derived from an EMBL/GenBank/DDBJ whole genome shotgun (WGS) entry which is preliminary data.</text>
</comment>
<dbReference type="RefSeq" id="WP_179715486.1">
    <property type="nucleotide sequence ID" value="NZ_JACBZT010000001.1"/>
</dbReference>
<organism evidence="1 2">
    <name type="scientific">Petropleomorpha daqingensis</name>
    <dbReference type="NCBI Taxonomy" id="2026353"/>
    <lineage>
        <taxon>Bacteria</taxon>
        <taxon>Bacillati</taxon>
        <taxon>Actinomycetota</taxon>
        <taxon>Actinomycetes</taxon>
        <taxon>Geodermatophilales</taxon>
        <taxon>Geodermatophilaceae</taxon>
        <taxon>Petropleomorpha</taxon>
    </lineage>
</organism>
<dbReference type="Gene3D" id="3.30.70.2970">
    <property type="entry name" value="Protein of unknown function (DUF541), domain 2"/>
    <property type="match status" value="1"/>
</dbReference>
<keyword evidence="2" id="KW-1185">Reference proteome</keyword>
<proteinExistence type="predicted"/>
<dbReference type="GO" id="GO:0006974">
    <property type="term" value="P:DNA damage response"/>
    <property type="evidence" value="ECO:0007669"/>
    <property type="project" value="TreeGrafter"/>
</dbReference>
<dbReference type="Proteomes" id="UP000541969">
    <property type="component" value="Unassembled WGS sequence"/>
</dbReference>
<evidence type="ECO:0000313" key="1">
    <source>
        <dbReference type="EMBL" id="NYJ04815.1"/>
    </source>
</evidence>
<dbReference type="InterPro" id="IPR007497">
    <property type="entry name" value="SIMPL/DUF541"/>
</dbReference>
<name>A0A853CA44_9ACTN</name>
<dbReference type="EMBL" id="JACBZT010000001">
    <property type="protein sequence ID" value="NYJ04815.1"/>
    <property type="molecule type" value="Genomic_DNA"/>
</dbReference>
<dbReference type="Pfam" id="PF04402">
    <property type="entry name" value="SIMPL"/>
    <property type="match status" value="1"/>
</dbReference>
<dbReference type="AlphaFoldDB" id="A0A853CA44"/>
<accession>A0A853CA44</accession>
<reference evidence="1 2" key="1">
    <citation type="submission" date="2020-07" db="EMBL/GenBank/DDBJ databases">
        <title>Sequencing the genomes of 1000 actinobacteria strains.</title>
        <authorList>
            <person name="Klenk H.-P."/>
        </authorList>
    </citation>
    <scope>NUCLEOTIDE SEQUENCE [LARGE SCALE GENOMIC DNA]</scope>
    <source>
        <strain evidence="1 2">DSM 104001</strain>
    </source>
</reference>
<sequence length="221" mass="23603">MDGPTIAVRGSWTAEVPPELARVHVSVGARSADRSQALGYLTSRLSEARALLGGYGDAVESVDTGPLWVRPQFKDGGRPRERVSGYLAGALVTATVVDFAVLGDLVLRLADRELVSLQGPFWELRPDSDAHRRARTEAVRDARRRAEEYAAAAGCRLTGLVEVADLGLSAHEGIIAAPAAAMFSRAARDSVADDVSFDVEPVPQTVSATVEARFTCSQPEF</sequence>
<dbReference type="Gene3D" id="3.30.110.170">
    <property type="entry name" value="Protein of unknown function (DUF541), domain 1"/>
    <property type="match status" value="1"/>
</dbReference>
<evidence type="ECO:0008006" key="3">
    <source>
        <dbReference type="Google" id="ProtNLM"/>
    </source>
</evidence>
<dbReference type="PANTHER" id="PTHR34387">
    <property type="entry name" value="SLR1258 PROTEIN"/>
    <property type="match status" value="1"/>
</dbReference>
<evidence type="ECO:0000313" key="2">
    <source>
        <dbReference type="Proteomes" id="UP000541969"/>
    </source>
</evidence>
<gene>
    <name evidence="1" type="ORF">GGQ55_001093</name>
</gene>
<protein>
    <recommendedName>
        <fullName evidence="3">SIMPL domain-containing protein</fullName>
    </recommendedName>
</protein>